<protein>
    <recommendedName>
        <fullName evidence="3 7">Signal peptidase I</fullName>
        <ecNumber evidence="3 7">3.4.21.89</ecNumber>
    </recommendedName>
</protein>
<dbReference type="PANTHER" id="PTHR43390">
    <property type="entry name" value="SIGNAL PEPTIDASE I"/>
    <property type="match status" value="1"/>
</dbReference>
<feature type="active site" evidence="6">
    <location>
        <position position="40"/>
    </location>
</feature>
<evidence type="ECO:0000256" key="2">
    <source>
        <dbReference type="ARBA" id="ARBA00009370"/>
    </source>
</evidence>
<evidence type="ECO:0000256" key="7">
    <source>
        <dbReference type="RuleBase" id="RU003993"/>
    </source>
</evidence>
<dbReference type="EMBL" id="PYSV01000022">
    <property type="protein sequence ID" value="PTA66655.1"/>
    <property type="molecule type" value="Genomic_DNA"/>
</dbReference>
<feature type="region of interest" description="Disordered" evidence="9">
    <location>
        <begin position="213"/>
        <end position="245"/>
    </location>
</feature>
<dbReference type="NCBIfam" id="TIGR02227">
    <property type="entry name" value="sigpep_I_bact"/>
    <property type="match status" value="1"/>
</dbReference>
<dbReference type="PROSITE" id="PS00501">
    <property type="entry name" value="SPASE_I_1"/>
    <property type="match status" value="1"/>
</dbReference>
<sequence length="245" mass="26419">MNRPWPARVWAALREWGQPLLFALMVTQFGASAVQVDGASMMPALRHGEWLAVEKAGGWAHRLGAGGYARGDIVVFKPPRGAPVAWSNVYRGLGLPWRYRPFLVKRVVGVPGDRVSLRGGVVRVNGRVLPEAARTFWAGHCLDTFSPQANRVAPGPDAPPQPEVTVPPGHYYLLGDNRSPGGSLDSRSFGPVPVGDLAGRAVLSVWPVVRPAQATPPCDGLPQPEQRVRLSGETELSPRWLLGAP</sequence>
<dbReference type="GO" id="GO:0006465">
    <property type="term" value="P:signal peptide processing"/>
    <property type="evidence" value="ECO:0007669"/>
    <property type="project" value="InterPro"/>
</dbReference>
<dbReference type="Pfam" id="PF10502">
    <property type="entry name" value="Peptidase_S26"/>
    <property type="match status" value="1"/>
</dbReference>
<dbReference type="PANTHER" id="PTHR43390:SF1">
    <property type="entry name" value="CHLOROPLAST PROCESSING PEPTIDASE"/>
    <property type="match status" value="1"/>
</dbReference>
<organism evidence="11 12">
    <name type="scientific">Deinococcus arcticus</name>
    <dbReference type="NCBI Taxonomy" id="2136176"/>
    <lineage>
        <taxon>Bacteria</taxon>
        <taxon>Thermotogati</taxon>
        <taxon>Deinococcota</taxon>
        <taxon>Deinococci</taxon>
        <taxon>Deinococcales</taxon>
        <taxon>Deinococcaceae</taxon>
        <taxon>Deinococcus</taxon>
    </lineage>
</organism>
<dbReference type="PRINTS" id="PR00727">
    <property type="entry name" value="LEADERPTASE"/>
</dbReference>
<evidence type="ECO:0000313" key="12">
    <source>
        <dbReference type="Proteomes" id="UP000240317"/>
    </source>
</evidence>
<comment type="subcellular location">
    <subcellularLocation>
        <location evidence="8">Membrane</location>
        <topology evidence="8">Single-pass type II membrane protein</topology>
    </subcellularLocation>
</comment>
<dbReference type="InterPro" id="IPR019756">
    <property type="entry name" value="Pept_S26A_signal_pept_1_Ser-AS"/>
</dbReference>
<dbReference type="GO" id="GO:0016020">
    <property type="term" value="C:membrane"/>
    <property type="evidence" value="ECO:0007669"/>
    <property type="project" value="UniProtKB-SubCell"/>
</dbReference>
<accession>A0A2T3W434</accession>
<dbReference type="OrthoDB" id="9802919at2"/>
<evidence type="ECO:0000259" key="10">
    <source>
        <dbReference type="Pfam" id="PF10502"/>
    </source>
</evidence>
<comment type="catalytic activity">
    <reaction evidence="1 7">
        <text>Cleavage of hydrophobic, N-terminal signal or leader sequences from secreted and periplasmic proteins.</text>
        <dbReference type="EC" id="3.4.21.89"/>
    </reaction>
</comment>
<dbReference type="CDD" id="cd06530">
    <property type="entry name" value="S26_SPase_I"/>
    <property type="match status" value="1"/>
</dbReference>
<dbReference type="InterPro" id="IPR036286">
    <property type="entry name" value="LexA/Signal_pep-like_sf"/>
</dbReference>
<dbReference type="GO" id="GO:0009003">
    <property type="term" value="F:signal peptidase activity"/>
    <property type="evidence" value="ECO:0007669"/>
    <property type="project" value="UniProtKB-EC"/>
</dbReference>
<gene>
    <name evidence="11" type="primary">lepB</name>
    <name evidence="11" type="ORF">C8263_16620</name>
</gene>
<dbReference type="AlphaFoldDB" id="A0A2T3W434"/>
<evidence type="ECO:0000256" key="8">
    <source>
        <dbReference type="RuleBase" id="RU362042"/>
    </source>
</evidence>
<evidence type="ECO:0000256" key="6">
    <source>
        <dbReference type="PIRSR" id="PIRSR600223-1"/>
    </source>
</evidence>
<evidence type="ECO:0000313" key="11">
    <source>
        <dbReference type="EMBL" id="PTA66655.1"/>
    </source>
</evidence>
<keyword evidence="4 7" id="KW-0645">Protease</keyword>
<dbReference type="Proteomes" id="UP000240317">
    <property type="component" value="Unassembled WGS sequence"/>
</dbReference>
<dbReference type="EC" id="3.4.21.89" evidence="3 7"/>
<reference evidence="11 12" key="1">
    <citation type="submission" date="2018-03" db="EMBL/GenBank/DDBJ databases">
        <title>Draft genome of Deinococcus sp. OD32.</title>
        <authorList>
            <person name="Wang X.-P."/>
            <person name="Du Z.-J."/>
        </authorList>
    </citation>
    <scope>NUCLEOTIDE SEQUENCE [LARGE SCALE GENOMIC DNA]</scope>
    <source>
        <strain evidence="11 12">OD32</strain>
    </source>
</reference>
<comment type="similarity">
    <text evidence="2 8">Belongs to the peptidase S26 family.</text>
</comment>
<proteinExistence type="inferred from homology"/>
<dbReference type="RefSeq" id="WP_107139257.1">
    <property type="nucleotide sequence ID" value="NZ_PYSV01000022.1"/>
</dbReference>
<dbReference type="InterPro" id="IPR019533">
    <property type="entry name" value="Peptidase_S26"/>
</dbReference>
<feature type="domain" description="Peptidase S26" evidence="10">
    <location>
        <begin position="18"/>
        <end position="206"/>
    </location>
</feature>
<evidence type="ECO:0000256" key="9">
    <source>
        <dbReference type="SAM" id="MobiDB-lite"/>
    </source>
</evidence>
<evidence type="ECO:0000256" key="1">
    <source>
        <dbReference type="ARBA" id="ARBA00000677"/>
    </source>
</evidence>
<dbReference type="PROSITE" id="PS00760">
    <property type="entry name" value="SPASE_I_2"/>
    <property type="match status" value="1"/>
</dbReference>
<evidence type="ECO:0000256" key="5">
    <source>
        <dbReference type="ARBA" id="ARBA00022801"/>
    </source>
</evidence>
<keyword evidence="5 7" id="KW-0378">Hydrolase</keyword>
<name>A0A2T3W434_9DEIO</name>
<dbReference type="InterPro" id="IPR019757">
    <property type="entry name" value="Pept_S26A_signal_pept_1_Lys-AS"/>
</dbReference>
<comment type="caution">
    <text evidence="11">The sequence shown here is derived from an EMBL/GenBank/DDBJ whole genome shotgun (WGS) entry which is preliminary data.</text>
</comment>
<dbReference type="InterPro" id="IPR000223">
    <property type="entry name" value="Pept_S26A_signal_pept_1"/>
</dbReference>
<dbReference type="GO" id="GO:0004252">
    <property type="term" value="F:serine-type endopeptidase activity"/>
    <property type="evidence" value="ECO:0007669"/>
    <property type="project" value="InterPro"/>
</dbReference>
<dbReference type="Gene3D" id="2.10.109.10">
    <property type="entry name" value="Umud Fragment, subunit A"/>
    <property type="match status" value="1"/>
</dbReference>
<evidence type="ECO:0000256" key="4">
    <source>
        <dbReference type="ARBA" id="ARBA00022670"/>
    </source>
</evidence>
<evidence type="ECO:0000256" key="3">
    <source>
        <dbReference type="ARBA" id="ARBA00013208"/>
    </source>
</evidence>
<feature type="active site" evidence="6">
    <location>
        <position position="105"/>
    </location>
</feature>
<dbReference type="SUPFAM" id="SSF51306">
    <property type="entry name" value="LexA/Signal peptidase"/>
    <property type="match status" value="1"/>
</dbReference>
<keyword evidence="12" id="KW-1185">Reference proteome</keyword>